<evidence type="ECO:0000313" key="2">
    <source>
        <dbReference type="EMBL" id="PSF37066.1"/>
    </source>
</evidence>
<dbReference type="EMBL" id="PXOH01000011">
    <property type="protein sequence ID" value="PSF37066.1"/>
    <property type="molecule type" value="Genomic_DNA"/>
</dbReference>
<accession>A0A2T1LXN8</accession>
<evidence type="ECO:0000256" key="1">
    <source>
        <dbReference type="SAM" id="Phobius"/>
    </source>
</evidence>
<dbReference type="PANTHER" id="PTHR36832">
    <property type="entry name" value="SLR1174 PROTEIN-RELATED"/>
    <property type="match status" value="1"/>
</dbReference>
<name>A0A2T1LXN8_9CHRO</name>
<dbReference type="Proteomes" id="UP000239001">
    <property type="component" value="Unassembled WGS sequence"/>
</dbReference>
<gene>
    <name evidence="2" type="ORF">C7H19_11530</name>
</gene>
<feature type="transmembrane region" description="Helical" evidence="1">
    <location>
        <begin position="180"/>
        <end position="198"/>
    </location>
</feature>
<sequence length="263" mass="31149">MKWFYRAMTTLLTTYYAHMIEYRAEIFLWALAGSLPLILMGVWIQASQNGGNFGLDATQFARYFFAVFLVRQFTTIWVIWEFEREIVEGKLSFRLLQPIDPVWHHIARHLSEKMTRFVLVGVFIVLFFALYPQAFWIPKLESVILFLLAIVMAFVVRFLIQYTFSMLSFWTERASAIEQFWFLFYLFLSGMIAPLEVYPPQVRDFIQWTPFPYLIHFPAAILIGLPVDLVRGSLVMLGWGTIFFFLYRWLWRMGLKRYSGMGA</sequence>
<dbReference type="InterPro" id="IPR010390">
    <property type="entry name" value="ABC-2_transporter-like"/>
</dbReference>
<feature type="transmembrane region" description="Helical" evidence="1">
    <location>
        <begin position="60"/>
        <end position="80"/>
    </location>
</feature>
<proteinExistence type="predicted"/>
<feature type="transmembrane region" description="Helical" evidence="1">
    <location>
        <begin position="26"/>
        <end position="48"/>
    </location>
</feature>
<dbReference type="AlphaFoldDB" id="A0A2T1LXN8"/>
<feature type="transmembrane region" description="Helical" evidence="1">
    <location>
        <begin position="117"/>
        <end position="137"/>
    </location>
</feature>
<feature type="transmembrane region" description="Helical" evidence="1">
    <location>
        <begin position="143"/>
        <end position="160"/>
    </location>
</feature>
<dbReference type="RefSeq" id="WP_106457031.1">
    <property type="nucleotide sequence ID" value="NZ_PXOH01000011.1"/>
</dbReference>
<keyword evidence="1" id="KW-0472">Membrane</keyword>
<dbReference type="Pfam" id="PF06182">
    <property type="entry name" value="ABC2_membrane_6"/>
    <property type="match status" value="1"/>
</dbReference>
<organism evidence="2 3">
    <name type="scientific">Aphanothece hegewaldii CCALA 016</name>
    <dbReference type="NCBI Taxonomy" id="2107694"/>
    <lineage>
        <taxon>Bacteria</taxon>
        <taxon>Bacillati</taxon>
        <taxon>Cyanobacteriota</taxon>
        <taxon>Cyanophyceae</taxon>
        <taxon>Oscillatoriophycideae</taxon>
        <taxon>Chroococcales</taxon>
        <taxon>Aphanothecaceae</taxon>
        <taxon>Aphanothece</taxon>
    </lineage>
</organism>
<keyword evidence="1" id="KW-1133">Transmembrane helix</keyword>
<dbReference type="OrthoDB" id="8582979at2"/>
<comment type="caution">
    <text evidence="2">The sequence shown here is derived from an EMBL/GenBank/DDBJ whole genome shotgun (WGS) entry which is preliminary data.</text>
</comment>
<evidence type="ECO:0000313" key="3">
    <source>
        <dbReference type="Proteomes" id="UP000239001"/>
    </source>
</evidence>
<reference evidence="2 3" key="2">
    <citation type="submission" date="2018-03" db="EMBL/GenBank/DDBJ databases">
        <authorList>
            <person name="Keele B.F."/>
        </authorList>
    </citation>
    <scope>NUCLEOTIDE SEQUENCE [LARGE SCALE GENOMIC DNA]</scope>
    <source>
        <strain evidence="2 3">CCALA 016</strain>
    </source>
</reference>
<feature type="transmembrane region" description="Helical" evidence="1">
    <location>
        <begin position="234"/>
        <end position="251"/>
    </location>
</feature>
<dbReference type="PANTHER" id="PTHR36832:SF1">
    <property type="entry name" value="SLR1174 PROTEIN"/>
    <property type="match status" value="1"/>
</dbReference>
<keyword evidence="3" id="KW-1185">Reference proteome</keyword>
<protein>
    <submittedName>
        <fullName evidence="2">Multidrug ABC transporter permease</fullName>
    </submittedName>
</protein>
<reference evidence="2 3" key="1">
    <citation type="submission" date="2018-03" db="EMBL/GenBank/DDBJ databases">
        <title>The ancient ancestry and fast evolution of plastids.</title>
        <authorList>
            <person name="Moore K.R."/>
            <person name="Magnabosco C."/>
            <person name="Momper L."/>
            <person name="Gold D.A."/>
            <person name="Bosak T."/>
            <person name="Fournier G.P."/>
        </authorList>
    </citation>
    <scope>NUCLEOTIDE SEQUENCE [LARGE SCALE GENOMIC DNA]</scope>
    <source>
        <strain evidence="2 3">CCALA 016</strain>
    </source>
</reference>
<keyword evidence="1" id="KW-0812">Transmembrane</keyword>